<keyword evidence="4 10" id="KW-0812">Transmembrane</keyword>
<evidence type="ECO:0000256" key="2">
    <source>
        <dbReference type="ARBA" id="ARBA00022475"/>
    </source>
</evidence>
<feature type="transmembrane region" description="Helical" evidence="10">
    <location>
        <begin position="130"/>
        <end position="151"/>
    </location>
</feature>
<feature type="transmembrane region" description="Helical" evidence="10">
    <location>
        <begin position="287"/>
        <end position="309"/>
    </location>
</feature>
<keyword evidence="12" id="KW-1185">Reference proteome</keyword>
<dbReference type="Pfam" id="PF02949">
    <property type="entry name" value="7tm_6"/>
    <property type="match status" value="1"/>
</dbReference>
<dbReference type="GO" id="GO:0005886">
    <property type="term" value="C:plasma membrane"/>
    <property type="evidence" value="ECO:0007669"/>
    <property type="project" value="UniProtKB-SubCell"/>
</dbReference>
<dbReference type="GO" id="GO:0004984">
    <property type="term" value="F:olfactory receptor activity"/>
    <property type="evidence" value="ECO:0007669"/>
    <property type="project" value="InterPro"/>
</dbReference>
<feature type="transmembrane region" description="Helical" evidence="10">
    <location>
        <begin position="69"/>
        <end position="90"/>
    </location>
</feature>
<dbReference type="PANTHER" id="PTHR21137:SF35">
    <property type="entry name" value="ODORANT RECEPTOR 19A-RELATED"/>
    <property type="match status" value="1"/>
</dbReference>
<dbReference type="Proteomes" id="UP001200034">
    <property type="component" value="Unassembled WGS sequence"/>
</dbReference>
<keyword evidence="9" id="KW-0807">Transducer</keyword>
<accession>A0AAD4JSI4</accession>
<dbReference type="EMBL" id="JAJJHW010003409">
    <property type="protein sequence ID" value="KAH8358836.1"/>
    <property type="molecule type" value="Genomic_DNA"/>
</dbReference>
<organism evidence="11 12">
    <name type="scientific">Drosophila rubida</name>
    <dbReference type="NCBI Taxonomy" id="30044"/>
    <lineage>
        <taxon>Eukaryota</taxon>
        <taxon>Metazoa</taxon>
        <taxon>Ecdysozoa</taxon>
        <taxon>Arthropoda</taxon>
        <taxon>Hexapoda</taxon>
        <taxon>Insecta</taxon>
        <taxon>Pterygota</taxon>
        <taxon>Neoptera</taxon>
        <taxon>Endopterygota</taxon>
        <taxon>Diptera</taxon>
        <taxon>Brachycera</taxon>
        <taxon>Muscomorpha</taxon>
        <taxon>Ephydroidea</taxon>
        <taxon>Drosophilidae</taxon>
        <taxon>Drosophila</taxon>
    </lineage>
</organism>
<reference evidence="11" key="1">
    <citation type="journal article" date="2021" name="Mol. Ecol. Resour.">
        <title>Phylogenomic analyses of the genus Drosophila reveals genomic signals of climate adaptation.</title>
        <authorList>
            <person name="Li F."/>
            <person name="Rane R.V."/>
            <person name="Luria V."/>
            <person name="Xiong Z."/>
            <person name="Chen J."/>
            <person name="Li Z."/>
            <person name="Catullo R.A."/>
            <person name="Griffin P.C."/>
            <person name="Schiffer M."/>
            <person name="Pearce S."/>
            <person name="Lee S.F."/>
            <person name="McElroy K."/>
            <person name="Stocker A."/>
            <person name="Shirriffs J."/>
            <person name="Cockerell F."/>
            <person name="Coppin C."/>
            <person name="Sgro C.M."/>
            <person name="Karger A."/>
            <person name="Cain J.W."/>
            <person name="Weber J.A."/>
            <person name="Santpere G."/>
            <person name="Kirschner M.W."/>
            <person name="Hoffmann A.A."/>
            <person name="Oakeshott J.G."/>
            <person name="Zhang G."/>
        </authorList>
    </citation>
    <scope>NUCLEOTIDE SEQUENCE</scope>
    <source>
        <strain evidence="11">BGI-SZ-2011g</strain>
    </source>
</reference>
<keyword evidence="3" id="KW-0716">Sensory transduction</keyword>
<evidence type="ECO:0000313" key="11">
    <source>
        <dbReference type="EMBL" id="KAH8358836.1"/>
    </source>
</evidence>
<keyword evidence="6 10" id="KW-1133">Transmembrane helix</keyword>
<dbReference type="PANTHER" id="PTHR21137">
    <property type="entry name" value="ODORANT RECEPTOR"/>
    <property type="match status" value="1"/>
</dbReference>
<evidence type="ECO:0000256" key="1">
    <source>
        <dbReference type="ARBA" id="ARBA00004651"/>
    </source>
</evidence>
<dbReference type="GO" id="GO:0007165">
    <property type="term" value="P:signal transduction"/>
    <property type="evidence" value="ECO:0007669"/>
    <property type="project" value="UniProtKB-KW"/>
</dbReference>
<evidence type="ECO:0000256" key="7">
    <source>
        <dbReference type="ARBA" id="ARBA00023136"/>
    </source>
</evidence>
<evidence type="ECO:0000256" key="8">
    <source>
        <dbReference type="ARBA" id="ARBA00023170"/>
    </source>
</evidence>
<gene>
    <name evidence="11" type="ORF">KR093_002774</name>
</gene>
<comment type="subcellular location">
    <subcellularLocation>
        <location evidence="1">Cell membrane</location>
        <topology evidence="1">Multi-pass membrane protein</topology>
    </subcellularLocation>
</comment>
<evidence type="ECO:0000256" key="3">
    <source>
        <dbReference type="ARBA" id="ARBA00022606"/>
    </source>
</evidence>
<keyword evidence="5" id="KW-0552">Olfaction</keyword>
<feature type="non-terminal residue" evidence="11">
    <location>
        <position position="356"/>
    </location>
</feature>
<keyword evidence="7 10" id="KW-0472">Membrane</keyword>
<feature type="transmembrane region" description="Helical" evidence="10">
    <location>
        <begin position="35"/>
        <end position="57"/>
    </location>
</feature>
<dbReference type="GO" id="GO:0005549">
    <property type="term" value="F:odorant binding"/>
    <property type="evidence" value="ECO:0007669"/>
    <property type="project" value="InterPro"/>
</dbReference>
<sequence>LESQLAYKYVEYGLAIMGLRPLPQQNPSYRKLFDLWSFTVLTVLEVYLPIAFVVAFVKNMDNITADELLASLAMFFNLPACGIKVIILLLNRWRFDRAKDMLAMMYKRCTQHGERVQINRLVQRCDTFTILYTVAYLMTPTLMLISSVLSGRAPFNIYIPNLDWRLSKRNLWLASCIEFVLLSMGIACCILVDCLPSIFGLTVRGHMKLLIERVQTLRTDPQRSELDNYEALVLCIKDHSLIVDYCSNMRPIVSRSLFVQFTAMGFVLACTLIHLLFFANFLTALSAVWYLATCVLQSFPICFTCDHILADCQTLALAIFHSNWIGADHRYTSALRHFMHNAQQPIRFMGGGVLPI</sequence>
<name>A0AAD4JSI4_9MUSC</name>
<keyword evidence="2" id="KW-1003">Cell membrane</keyword>
<evidence type="ECO:0000256" key="5">
    <source>
        <dbReference type="ARBA" id="ARBA00022725"/>
    </source>
</evidence>
<proteinExistence type="predicted"/>
<evidence type="ECO:0008006" key="13">
    <source>
        <dbReference type="Google" id="ProtNLM"/>
    </source>
</evidence>
<comment type="caution">
    <text evidence="11">The sequence shown here is derived from an EMBL/GenBank/DDBJ whole genome shotgun (WGS) entry which is preliminary data.</text>
</comment>
<dbReference type="AlphaFoldDB" id="A0AAD4JSI4"/>
<feature type="transmembrane region" description="Helical" evidence="10">
    <location>
        <begin position="171"/>
        <end position="203"/>
    </location>
</feature>
<protein>
    <recommendedName>
        <fullName evidence="13">Odorant receptor</fullName>
    </recommendedName>
</protein>
<feature type="non-terminal residue" evidence="11">
    <location>
        <position position="1"/>
    </location>
</feature>
<feature type="transmembrane region" description="Helical" evidence="10">
    <location>
        <begin position="257"/>
        <end position="281"/>
    </location>
</feature>
<keyword evidence="8" id="KW-0675">Receptor</keyword>
<dbReference type="InterPro" id="IPR004117">
    <property type="entry name" value="7tm6_olfct_rcpt"/>
</dbReference>
<evidence type="ECO:0000256" key="10">
    <source>
        <dbReference type="SAM" id="Phobius"/>
    </source>
</evidence>
<evidence type="ECO:0000256" key="9">
    <source>
        <dbReference type="ARBA" id="ARBA00023224"/>
    </source>
</evidence>
<evidence type="ECO:0000256" key="4">
    <source>
        <dbReference type="ARBA" id="ARBA00022692"/>
    </source>
</evidence>
<evidence type="ECO:0000256" key="6">
    <source>
        <dbReference type="ARBA" id="ARBA00022989"/>
    </source>
</evidence>
<evidence type="ECO:0000313" key="12">
    <source>
        <dbReference type="Proteomes" id="UP001200034"/>
    </source>
</evidence>